<feature type="domain" description="Peptidase S8/S53" evidence="8">
    <location>
        <begin position="700"/>
        <end position="930"/>
    </location>
</feature>
<dbReference type="Proteomes" id="UP000076744">
    <property type="component" value="Unassembled WGS sequence"/>
</dbReference>
<feature type="active site" description="Charge relay system" evidence="5">
    <location>
        <position position="707"/>
    </location>
</feature>
<dbReference type="InterPro" id="IPR050131">
    <property type="entry name" value="Peptidase_S8_subtilisin-like"/>
</dbReference>
<gene>
    <name evidence="10" type="ORF">ISF_07817</name>
</gene>
<evidence type="ECO:0000259" key="9">
    <source>
        <dbReference type="Pfam" id="PF24476"/>
    </source>
</evidence>
<dbReference type="GO" id="GO:0004252">
    <property type="term" value="F:serine-type endopeptidase activity"/>
    <property type="evidence" value="ECO:0007669"/>
    <property type="project" value="UniProtKB-UniRule"/>
</dbReference>
<dbReference type="RefSeq" id="XP_018701436.1">
    <property type="nucleotide sequence ID" value="XM_018851420.1"/>
</dbReference>
<keyword evidence="7" id="KW-0812">Transmembrane</keyword>
<keyword evidence="7" id="KW-0472">Membrane</keyword>
<keyword evidence="3 5" id="KW-0378">Hydrolase</keyword>
<evidence type="ECO:0000256" key="4">
    <source>
        <dbReference type="ARBA" id="ARBA00022825"/>
    </source>
</evidence>
<dbReference type="Gene3D" id="3.40.50.200">
    <property type="entry name" value="Peptidase S8/S53 domain"/>
    <property type="match status" value="1"/>
</dbReference>
<comment type="similarity">
    <text evidence="1 5">Belongs to the peptidase S8 family.</text>
</comment>
<dbReference type="InterPro" id="IPR056002">
    <property type="entry name" value="DUF7580"/>
</dbReference>
<organism evidence="10 11">
    <name type="scientific">Cordyceps fumosorosea (strain ARSEF 2679)</name>
    <name type="common">Isaria fumosorosea</name>
    <dbReference type="NCBI Taxonomy" id="1081104"/>
    <lineage>
        <taxon>Eukaryota</taxon>
        <taxon>Fungi</taxon>
        <taxon>Dikarya</taxon>
        <taxon>Ascomycota</taxon>
        <taxon>Pezizomycotina</taxon>
        <taxon>Sordariomycetes</taxon>
        <taxon>Hypocreomycetidae</taxon>
        <taxon>Hypocreales</taxon>
        <taxon>Cordycipitaceae</taxon>
        <taxon>Cordyceps</taxon>
    </lineage>
</organism>
<comment type="caution">
    <text evidence="10">The sequence shown here is derived from an EMBL/GenBank/DDBJ whole genome shotgun (WGS) entry which is preliminary data.</text>
</comment>
<keyword evidence="2 5" id="KW-0645">Protease</keyword>
<dbReference type="Pfam" id="PF24476">
    <property type="entry name" value="DUF7580"/>
    <property type="match status" value="1"/>
</dbReference>
<dbReference type="InterPro" id="IPR036852">
    <property type="entry name" value="Peptidase_S8/S53_dom_sf"/>
</dbReference>
<keyword evidence="11" id="KW-1185">Reference proteome</keyword>
<feature type="transmembrane region" description="Helical" evidence="7">
    <location>
        <begin position="910"/>
        <end position="930"/>
    </location>
</feature>
<dbReference type="OrthoDB" id="4870756at2759"/>
<evidence type="ECO:0000313" key="10">
    <source>
        <dbReference type="EMBL" id="OAA55712.1"/>
    </source>
</evidence>
<evidence type="ECO:0000313" key="11">
    <source>
        <dbReference type="Proteomes" id="UP000076744"/>
    </source>
</evidence>
<dbReference type="SUPFAM" id="SSF52743">
    <property type="entry name" value="Subtilisin-like"/>
    <property type="match status" value="1"/>
</dbReference>
<keyword evidence="4 5" id="KW-0720">Serine protease</keyword>
<dbReference type="PRINTS" id="PR00723">
    <property type="entry name" value="SUBTILISIN"/>
</dbReference>
<feature type="active site" description="Charge relay system" evidence="5">
    <location>
        <position position="909"/>
    </location>
</feature>
<dbReference type="PROSITE" id="PS00136">
    <property type="entry name" value="SUBTILASE_ASP"/>
    <property type="match status" value="1"/>
</dbReference>
<protein>
    <submittedName>
        <fullName evidence="10">Peptidase S8/S53, subtilisin/kexin/sedolisin</fullName>
    </submittedName>
</protein>
<dbReference type="CDD" id="cd00306">
    <property type="entry name" value="Peptidases_S8_S53"/>
    <property type="match status" value="1"/>
</dbReference>
<dbReference type="GeneID" id="30024109"/>
<name>A0A167NMB8_CORFA</name>
<accession>A0A167NMB8</accession>
<feature type="domain" description="DUF7580" evidence="9">
    <location>
        <begin position="391"/>
        <end position="554"/>
    </location>
</feature>
<dbReference type="InterPro" id="IPR015500">
    <property type="entry name" value="Peptidase_S8_subtilisin-rel"/>
</dbReference>
<feature type="active site" description="Charge relay system" evidence="5">
    <location>
        <position position="756"/>
    </location>
</feature>
<reference evidence="10 11" key="1">
    <citation type="journal article" date="2016" name="Genome Biol. Evol.">
        <title>Divergent and convergent evolution of fungal pathogenicity.</title>
        <authorList>
            <person name="Shang Y."/>
            <person name="Xiao G."/>
            <person name="Zheng P."/>
            <person name="Cen K."/>
            <person name="Zhan S."/>
            <person name="Wang C."/>
        </authorList>
    </citation>
    <scope>NUCLEOTIDE SEQUENCE [LARGE SCALE GENOMIC DNA]</scope>
    <source>
        <strain evidence="10 11">ARSEF 2679</strain>
    </source>
</reference>
<dbReference type="PANTHER" id="PTHR43806">
    <property type="entry name" value="PEPTIDASE S8"/>
    <property type="match status" value="1"/>
</dbReference>
<dbReference type="GO" id="GO:0006508">
    <property type="term" value="P:proteolysis"/>
    <property type="evidence" value="ECO:0007669"/>
    <property type="project" value="UniProtKB-KW"/>
</dbReference>
<evidence type="ECO:0000256" key="1">
    <source>
        <dbReference type="ARBA" id="ARBA00011073"/>
    </source>
</evidence>
<dbReference type="STRING" id="1081104.A0A167NMB8"/>
<dbReference type="PANTHER" id="PTHR43806:SF11">
    <property type="entry name" value="CEREVISIN-RELATED"/>
    <property type="match status" value="1"/>
</dbReference>
<evidence type="ECO:0000256" key="5">
    <source>
        <dbReference type="PROSITE-ProRule" id="PRU01240"/>
    </source>
</evidence>
<dbReference type="Pfam" id="PF00082">
    <property type="entry name" value="Peptidase_S8"/>
    <property type="match status" value="1"/>
</dbReference>
<proteinExistence type="inferred from homology"/>
<dbReference type="InterPro" id="IPR023827">
    <property type="entry name" value="Peptidase_S8_Asp-AS"/>
</dbReference>
<evidence type="ECO:0000256" key="3">
    <source>
        <dbReference type="ARBA" id="ARBA00022801"/>
    </source>
</evidence>
<evidence type="ECO:0000256" key="6">
    <source>
        <dbReference type="SAM" id="MobiDB-lite"/>
    </source>
</evidence>
<dbReference type="InterPro" id="IPR000209">
    <property type="entry name" value="Peptidase_S8/S53_dom"/>
</dbReference>
<keyword evidence="7" id="KW-1133">Transmembrane helix</keyword>
<dbReference type="PROSITE" id="PS51892">
    <property type="entry name" value="SUBTILASE"/>
    <property type="match status" value="1"/>
</dbReference>
<feature type="region of interest" description="Disordered" evidence="6">
    <location>
        <begin position="635"/>
        <end position="671"/>
    </location>
</feature>
<evidence type="ECO:0000259" key="8">
    <source>
        <dbReference type="Pfam" id="PF00082"/>
    </source>
</evidence>
<evidence type="ECO:0000256" key="7">
    <source>
        <dbReference type="SAM" id="Phobius"/>
    </source>
</evidence>
<sequence length="1002" mass="110683">MSSSVSPHHHRDPLLKAVDQGLATLEAAAHKSLGSPGTGNFTAAHRAIFLQASKLRSCLPPNGPERAVGLIATLLLRWLERADNLSESTGQYELFAGPEIRFQSILGSVEECSKLAAELRDTRKSLALHPDNTANAATENAATEKVQKQEASTATVLYDEFVHPIATVLFDGISQGRCHNRELRLRLGGAPRARSSDDGRYLDLLIENAWGDTKGWLPVRLHSKPTEEMKESIKMIQTTGKGKAAPPSPLKKRDANEFISTPRSSFSSNLRSGILYGNTLKRVGSKLKSVLSFEKKNESAFSVHRQSKRVSCSDRERDGRPLDENSWRIKDAKSHDQIYDHLKEVDPVFKTHLHHFELDGAKRWLLHKHDTEDKDGYEYEHSLGELASKMRWGENQRMAIFFHLAYALSCYYESRWLTGHWDPENISFFKHGSHIPCEPWLKLLPTTPLAKYKASDRIYHPQILELGVLSLELELGQPIAQFLNLATAADMHGRWGQASRVWAKSLKNGNLSIASGTYRQAIDFCLQEDHVKDPVVFRRMIWDQVVLPLRATLPDENMAKMDLAGVPEPTASQRVNADGTWTPFTVRRSIDTATSMYRNASRESAGPSIGKSTLYHTSLEYLSLPEKPILHAASVADSPPRIPNHAPTAADSGTALGPGRAALGQPSLPQDEPYKASKAWIENFKAVINGNQGGGASNTRVKVALLDTGIDTEHDFFQESCDDGEPRLNPRIKEICSWVDGNKGQRTTNGRDECGHGTSVANLLLDLCPNIDLYVARVSKTLEFESGAAANIKNNTWQVDIVNLSAGFPEPIGEIEAAIDEITGPSWPDKQVLVFAAASNSGPDEPRWFPASCHSVFGMHSTNADGDWSRFNADPKCDANFAILGEDIESAWLTSSGSTSATRRCCGTSYATAIAVSLAAFLFALVPAIVSSHKKCYYKVYRFQGMQTLLQELARQPEGQFRYLNLARYFSSSRNTIEGIGIKFGVLLNPRGKQQEDGGSTD</sequence>
<evidence type="ECO:0000256" key="2">
    <source>
        <dbReference type="ARBA" id="ARBA00022670"/>
    </source>
</evidence>
<dbReference type="AlphaFoldDB" id="A0A167NMB8"/>
<dbReference type="EMBL" id="AZHB01000024">
    <property type="protein sequence ID" value="OAA55712.1"/>
    <property type="molecule type" value="Genomic_DNA"/>
</dbReference>